<dbReference type="AlphaFoldDB" id="A0A371I6V6"/>
<evidence type="ECO:0000313" key="3">
    <source>
        <dbReference type="Proteomes" id="UP000257109"/>
    </source>
</evidence>
<reference evidence="2" key="1">
    <citation type="submission" date="2018-05" db="EMBL/GenBank/DDBJ databases">
        <title>Draft genome of Mucuna pruriens seed.</title>
        <authorList>
            <person name="Nnadi N.E."/>
            <person name="Vos R."/>
            <person name="Hasami M.H."/>
            <person name="Devisetty U.K."/>
            <person name="Aguiy J.C."/>
        </authorList>
    </citation>
    <scope>NUCLEOTIDE SEQUENCE [LARGE SCALE GENOMIC DNA]</scope>
    <source>
        <strain evidence="2">JCA_2017</strain>
    </source>
</reference>
<feature type="compositionally biased region" description="Basic and acidic residues" evidence="1">
    <location>
        <begin position="24"/>
        <end position="47"/>
    </location>
</feature>
<keyword evidence="3" id="KW-1185">Reference proteome</keyword>
<sequence length="194" mass="21669">MSGQHLGPGWEEWCDFHWLHEHAIEESPYEPRRPREVEKEKPSERSKLRQHSNTSYWGTITTISSGNTTGGRNASVRKKEARAVLFVQGESPRVGDPVNLLQERSLPAGQPHGDLDSNSRLQDRKGLHRPREFSQRLLLVDVPKDGGVLGNPIRVCRGTSGDKGDSGNQDDIRDGSECEQHTGLIHSCQCLGFL</sequence>
<feature type="region of interest" description="Disordered" evidence="1">
    <location>
        <begin position="92"/>
        <end position="127"/>
    </location>
</feature>
<dbReference type="EMBL" id="QJKJ01000798">
    <property type="protein sequence ID" value="RDY10674.1"/>
    <property type="molecule type" value="Genomic_DNA"/>
</dbReference>
<evidence type="ECO:0000256" key="1">
    <source>
        <dbReference type="SAM" id="MobiDB-lite"/>
    </source>
</evidence>
<proteinExistence type="predicted"/>
<feature type="region of interest" description="Disordered" evidence="1">
    <location>
        <begin position="24"/>
        <end position="76"/>
    </location>
</feature>
<organism evidence="2 3">
    <name type="scientific">Mucuna pruriens</name>
    <name type="common">Velvet bean</name>
    <name type="synonym">Dolichos pruriens</name>
    <dbReference type="NCBI Taxonomy" id="157652"/>
    <lineage>
        <taxon>Eukaryota</taxon>
        <taxon>Viridiplantae</taxon>
        <taxon>Streptophyta</taxon>
        <taxon>Embryophyta</taxon>
        <taxon>Tracheophyta</taxon>
        <taxon>Spermatophyta</taxon>
        <taxon>Magnoliopsida</taxon>
        <taxon>eudicotyledons</taxon>
        <taxon>Gunneridae</taxon>
        <taxon>Pentapetalae</taxon>
        <taxon>rosids</taxon>
        <taxon>fabids</taxon>
        <taxon>Fabales</taxon>
        <taxon>Fabaceae</taxon>
        <taxon>Papilionoideae</taxon>
        <taxon>50 kb inversion clade</taxon>
        <taxon>NPAAA clade</taxon>
        <taxon>indigoferoid/millettioid clade</taxon>
        <taxon>Phaseoleae</taxon>
        <taxon>Mucuna</taxon>
    </lineage>
</organism>
<name>A0A371I6V6_MUCPR</name>
<dbReference type="Proteomes" id="UP000257109">
    <property type="component" value="Unassembled WGS sequence"/>
</dbReference>
<gene>
    <name evidence="2" type="ORF">CR513_04766</name>
</gene>
<protein>
    <submittedName>
        <fullName evidence="2">Uncharacterized protein</fullName>
    </submittedName>
</protein>
<feature type="compositionally biased region" description="Low complexity" evidence="1">
    <location>
        <begin position="58"/>
        <end position="71"/>
    </location>
</feature>
<evidence type="ECO:0000313" key="2">
    <source>
        <dbReference type="EMBL" id="RDY10674.1"/>
    </source>
</evidence>
<feature type="compositionally biased region" description="Basic and acidic residues" evidence="1">
    <location>
        <begin position="113"/>
        <end position="127"/>
    </location>
</feature>
<accession>A0A371I6V6</accession>
<feature type="non-terminal residue" evidence="2">
    <location>
        <position position="1"/>
    </location>
</feature>
<comment type="caution">
    <text evidence="2">The sequence shown here is derived from an EMBL/GenBank/DDBJ whole genome shotgun (WGS) entry which is preliminary data.</text>
</comment>